<evidence type="ECO:0000313" key="2">
    <source>
        <dbReference type="EMBL" id="SFT95575.1"/>
    </source>
</evidence>
<dbReference type="RefSeq" id="WP_091694658.1">
    <property type="nucleotide sequence ID" value="NZ_FPBF01000004.1"/>
</dbReference>
<proteinExistence type="predicted"/>
<keyword evidence="3" id="KW-1185">Reference proteome</keyword>
<accession>A0A1I7C850</accession>
<name>A0A1I7C850_9BACT</name>
<gene>
    <name evidence="2" type="ORF">SAMN04489724_2949</name>
</gene>
<feature type="transmembrane region" description="Helical" evidence="1">
    <location>
        <begin position="156"/>
        <end position="176"/>
    </location>
</feature>
<dbReference type="Proteomes" id="UP000199673">
    <property type="component" value="Unassembled WGS sequence"/>
</dbReference>
<feature type="transmembrane region" description="Helical" evidence="1">
    <location>
        <begin position="94"/>
        <end position="112"/>
    </location>
</feature>
<keyword evidence="1" id="KW-1133">Transmembrane helix</keyword>
<evidence type="ECO:0000313" key="3">
    <source>
        <dbReference type="Proteomes" id="UP000199673"/>
    </source>
</evidence>
<keyword evidence="1" id="KW-0812">Transmembrane</keyword>
<dbReference type="EMBL" id="FPBF01000004">
    <property type="protein sequence ID" value="SFT95575.1"/>
    <property type="molecule type" value="Genomic_DNA"/>
</dbReference>
<protein>
    <submittedName>
        <fullName evidence="2">Uncharacterized protein</fullName>
    </submittedName>
</protein>
<sequence length="219" mass="24542">MRQLSEQEFALIHARLKSLNIRYIEVYEEIFDHYCTTLENVPALDSQTTIAKLNETFACSVVKNMDKELEKSVSKQVWIAQLEFLKFWKHGVKGILIGLVGFFALAISILLIPASELILVFLVLIFCTTGGIYFMKRDAMNFSFQHKSVSVSSIAVIKRVGLLNSLMCWIWIMPIVLSGGNILSNNFFAIGMAVATILSIIYSISLIAVASRLPKSTLL</sequence>
<dbReference type="STRING" id="305507.SAMN04489724_2949"/>
<evidence type="ECO:0000256" key="1">
    <source>
        <dbReference type="SAM" id="Phobius"/>
    </source>
</evidence>
<reference evidence="3" key="1">
    <citation type="submission" date="2016-10" db="EMBL/GenBank/DDBJ databases">
        <authorList>
            <person name="Varghese N."/>
            <person name="Submissions S."/>
        </authorList>
    </citation>
    <scope>NUCLEOTIDE SEQUENCE [LARGE SCALE GENOMIC DNA]</scope>
    <source>
        <strain evidence="3">DSM 23445</strain>
    </source>
</reference>
<dbReference type="OrthoDB" id="823914at2"/>
<feature type="transmembrane region" description="Helical" evidence="1">
    <location>
        <begin position="118"/>
        <end position="135"/>
    </location>
</feature>
<dbReference type="AlphaFoldDB" id="A0A1I7C850"/>
<keyword evidence="1" id="KW-0472">Membrane</keyword>
<organism evidence="2 3">
    <name type="scientific">Algoriphagus locisalis</name>
    <dbReference type="NCBI Taxonomy" id="305507"/>
    <lineage>
        <taxon>Bacteria</taxon>
        <taxon>Pseudomonadati</taxon>
        <taxon>Bacteroidota</taxon>
        <taxon>Cytophagia</taxon>
        <taxon>Cytophagales</taxon>
        <taxon>Cyclobacteriaceae</taxon>
        <taxon>Algoriphagus</taxon>
    </lineage>
</organism>
<feature type="transmembrane region" description="Helical" evidence="1">
    <location>
        <begin position="188"/>
        <end position="210"/>
    </location>
</feature>